<comment type="caution">
    <text evidence="2">The sequence shown here is derived from an EMBL/GenBank/DDBJ whole genome shotgun (WGS) entry which is preliminary data.</text>
</comment>
<dbReference type="RefSeq" id="WP_265426250.1">
    <property type="nucleotide sequence ID" value="NZ_JAPFPW010000030.1"/>
</dbReference>
<dbReference type="Pfam" id="PF13192">
    <property type="entry name" value="Thioredoxin_3"/>
    <property type="match status" value="1"/>
</dbReference>
<protein>
    <submittedName>
        <fullName evidence="2">Thioredoxin family protein</fullName>
    </submittedName>
</protein>
<dbReference type="InterPro" id="IPR012336">
    <property type="entry name" value="Thioredoxin-like_fold"/>
</dbReference>
<dbReference type="SUPFAM" id="SSF52833">
    <property type="entry name" value="Thioredoxin-like"/>
    <property type="match status" value="1"/>
</dbReference>
<proteinExistence type="predicted"/>
<keyword evidence="3" id="KW-1185">Reference proteome</keyword>
<dbReference type="Proteomes" id="UP001209681">
    <property type="component" value="Unassembled WGS sequence"/>
</dbReference>
<evidence type="ECO:0000259" key="1">
    <source>
        <dbReference type="Pfam" id="PF13192"/>
    </source>
</evidence>
<feature type="domain" description="Thioredoxin-like fold" evidence="1">
    <location>
        <begin position="108"/>
        <end position="162"/>
    </location>
</feature>
<evidence type="ECO:0000313" key="2">
    <source>
        <dbReference type="EMBL" id="MCW7755309.1"/>
    </source>
</evidence>
<sequence length="314" mass="35290">MKESLQARMRSAGSEFRLRLVGNYARNDSLKAFVVSLSESLEGVMLDHGPEEDKDCAGFILEERGLSFRGIPAHGDLVFFKNFLVQILENNDLPAEELKDSVVLRLFVSSHCPHCPAMLRMVSAFVKNDLISLEVVNVDDCPDMAQQWQVMAVPTLMVVGEEQSLRWTGMIRAADLEQSLYNRSTGFLDLQTLQNILESGDAQRLVSLMREKQCIPPAFYDLLTHEKWTIRLGAMVASESLILTEPALGEVLLEALWVKRNALEPVVFGDMVYLMGFGRREVWEPRLQSLLSQEDAGLKEAVEDALENLLKEGC</sequence>
<gene>
    <name evidence="2" type="ORF">OOT00_15085</name>
</gene>
<name>A0ABT3NCW4_9BACT</name>
<reference evidence="2 3" key="1">
    <citation type="submission" date="2022-11" db="EMBL/GenBank/DDBJ databases">
        <title>Desulfobotulus tamanensis H1 sp. nov. - anaerobic, alkaliphilic, sulphate reducing bacterium isolated from terrestrial mud volcano.</title>
        <authorList>
            <person name="Frolova A."/>
            <person name="Merkel A.Y."/>
            <person name="Slobodkin A.I."/>
        </authorList>
    </citation>
    <scope>NUCLEOTIDE SEQUENCE [LARGE SCALE GENOMIC DNA]</scope>
    <source>
        <strain evidence="2 3">H1</strain>
    </source>
</reference>
<dbReference type="EMBL" id="JAPFPW010000030">
    <property type="protein sequence ID" value="MCW7755309.1"/>
    <property type="molecule type" value="Genomic_DNA"/>
</dbReference>
<evidence type="ECO:0000313" key="3">
    <source>
        <dbReference type="Proteomes" id="UP001209681"/>
    </source>
</evidence>
<dbReference type="InterPro" id="IPR036249">
    <property type="entry name" value="Thioredoxin-like_sf"/>
</dbReference>
<accession>A0ABT3NCW4</accession>
<dbReference type="Gene3D" id="3.40.30.10">
    <property type="entry name" value="Glutaredoxin"/>
    <property type="match status" value="1"/>
</dbReference>
<organism evidence="2 3">
    <name type="scientific">Desulfobotulus pelophilus</name>
    <dbReference type="NCBI Taxonomy" id="2823377"/>
    <lineage>
        <taxon>Bacteria</taxon>
        <taxon>Pseudomonadati</taxon>
        <taxon>Thermodesulfobacteriota</taxon>
        <taxon>Desulfobacteria</taxon>
        <taxon>Desulfobacterales</taxon>
        <taxon>Desulfobacteraceae</taxon>
        <taxon>Desulfobotulus</taxon>
    </lineage>
</organism>